<name>A0ABD3W142_SINWO</name>
<keyword evidence="5 9" id="KW-0482">Metalloprotease</keyword>
<evidence type="ECO:0000259" key="11">
    <source>
        <dbReference type="Pfam" id="PF01435"/>
    </source>
</evidence>
<dbReference type="InterPro" id="IPR051156">
    <property type="entry name" value="Mito/Outer_Membr_Metalloprot"/>
</dbReference>
<evidence type="ECO:0000256" key="3">
    <source>
        <dbReference type="ARBA" id="ARBA00022801"/>
    </source>
</evidence>
<accession>A0ABD3W142</accession>
<feature type="non-terminal residue" evidence="12">
    <location>
        <position position="1"/>
    </location>
</feature>
<dbReference type="GO" id="GO:0046872">
    <property type="term" value="F:metal ion binding"/>
    <property type="evidence" value="ECO:0007669"/>
    <property type="project" value="UniProtKB-KW"/>
</dbReference>
<evidence type="ECO:0000313" key="12">
    <source>
        <dbReference type="EMBL" id="KAL3867591.1"/>
    </source>
</evidence>
<dbReference type="Proteomes" id="UP001634394">
    <property type="component" value="Unassembled WGS sequence"/>
</dbReference>
<evidence type="ECO:0000313" key="13">
    <source>
        <dbReference type="Proteomes" id="UP001634394"/>
    </source>
</evidence>
<dbReference type="PANTHER" id="PTHR22726">
    <property type="entry name" value="METALLOENDOPEPTIDASE OMA1"/>
    <property type="match status" value="1"/>
</dbReference>
<evidence type="ECO:0000256" key="7">
    <source>
        <dbReference type="ARBA" id="ARBA00040360"/>
    </source>
</evidence>
<evidence type="ECO:0000256" key="9">
    <source>
        <dbReference type="RuleBase" id="RU003983"/>
    </source>
</evidence>
<dbReference type="Pfam" id="PF01435">
    <property type="entry name" value="Peptidase_M48"/>
    <property type="match status" value="1"/>
</dbReference>
<dbReference type="CDD" id="cd07331">
    <property type="entry name" value="M48C_Oma1_like"/>
    <property type="match status" value="1"/>
</dbReference>
<keyword evidence="10" id="KW-0812">Transmembrane</keyword>
<feature type="domain" description="Peptidase M48" evidence="11">
    <location>
        <begin position="2"/>
        <end position="163"/>
    </location>
</feature>
<keyword evidence="2" id="KW-0479">Metal-binding</keyword>
<evidence type="ECO:0000256" key="1">
    <source>
        <dbReference type="ARBA" id="ARBA00022670"/>
    </source>
</evidence>
<keyword evidence="1 9" id="KW-0645">Protease</keyword>
<keyword evidence="4 9" id="KW-0862">Zinc</keyword>
<comment type="caution">
    <text evidence="12">The sequence shown here is derived from an EMBL/GenBank/DDBJ whole genome shotgun (WGS) entry which is preliminary data.</text>
</comment>
<evidence type="ECO:0000256" key="8">
    <source>
        <dbReference type="ARBA" id="ARBA00042978"/>
    </source>
</evidence>
<dbReference type="AlphaFoldDB" id="A0ABD3W142"/>
<keyword evidence="10" id="KW-1133">Transmembrane helix</keyword>
<keyword evidence="3 9" id="KW-0378">Hydrolase</keyword>
<feature type="transmembrane region" description="Helical" evidence="10">
    <location>
        <begin position="48"/>
        <end position="70"/>
    </location>
</feature>
<evidence type="ECO:0000256" key="10">
    <source>
        <dbReference type="SAM" id="Phobius"/>
    </source>
</evidence>
<evidence type="ECO:0000256" key="4">
    <source>
        <dbReference type="ARBA" id="ARBA00022833"/>
    </source>
</evidence>
<organism evidence="12 13">
    <name type="scientific">Sinanodonta woodiana</name>
    <name type="common">Chinese pond mussel</name>
    <name type="synonym">Anodonta woodiana</name>
    <dbReference type="NCBI Taxonomy" id="1069815"/>
    <lineage>
        <taxon>Eukaryota</taxon>
        <taxon>Metazoa</taxon>
        <taxon>Spiralia</taxon>
        <taxon>Lophotrochozoa</taxon>
        <taxon>Mollusca</taxon>
        <taxon>Bivalvia</taxon>
        <taxon>Autobranchia</taxon>
        <taxon>Heteroconchia</taxon>
        <taxon>Palaeoheterodonta</taxon>
        <taxon>Unionida</taxon>
        <taxon>Unionoidea</taxon>
        <taxon>Unionidae</taxon>
        <taxon>Unioninae</taxon>
        <taxon>Sinanodonta</taxon>
    </lineage>
</organism>
<dbReference type="GO" id="GO:0006508">
    <property type="term" value="P:proteolysis"/>
    <property type="evidence" value="ECO:0007669"/>
    <property type="project" value="UniProtKB-KW"/>
</dbReference>
<protein>
    <recommendedName>
        <fullName evidence="7">Metalloendopeptidase OMA1, mitochondrial</fullName>
    </recommendedName>
    <alternativeName>
        <fullName evidence="8">Overlapping with the m-AAA protease 1 homolog</fullName>
    </alternativeName>
</protein>
<comment type="similarity">
    <text evidence="6 9">Belongs to the peptidase M48 family.</text>
</comment>
<comment type="cofactor">
    <cofactor evidence="9">
        <name>Zn(2+)</name>
        <dbReference type="ChEBI" id="CHEBI:29105"/>
    </cofactor>
    <text evidence="9">Binds 1 zinc ion per subunit.</text>
</comment>
<reference evidence="12 13" key="1">
    <citation type="submission" date="2024-11" db="EMBL/GenBank/DDBJ databases">
        <title>Chromosome-level genome assembly of the freshwater bivalve Anodonta woodiana.</title>
        <authorList>
            <person name="Chen X."/>
        </authorList>
    </citation>
    <scope>NUCLEOTIDE SEQUENCE [LARGE SCALE GENOMIC DNA]</scope>
    <source>
        <strain evidence="12">MN2024</strain>
        <tissue evidence="12">Gills</tissue>
    </source>
</reference>
<evidence type="ECO:0000256" key="6">
    <source>
        <dbReference type="ARBA" id="ARBA00038233"/>
    </source>
</evidence>
<sequence length="205" mass="23392">SGEVLIAQEFLSACSSVDEIAAVLGHELAHYALSHPAERFSSFKLANIIYIIGLMVPIWFCIARLTYAVLAQSICTVLKFLCIYLPPMRQHEKEADIVGLQMMAKACYDARAATVIFTKLSEFVEEMEELPKRTPDNELHFKVIDCFATHPAFPLRIEHMEKLIPEVLKLRTQCNCPTLKSDPRQKLYARKQKKDEIKKKISTSY</sequence>
<keyword evidence="13" id="KW-1185">Reference proteome</keyword>
<evidence type="ECO:0000256" key="5">
    <source>
        <dbReference type="ARBA" id="ARBA00023049"/>
    </source>
</evidence>
<dbReference type="GO" id="GO:0008237">
    <property type="term" value="F:metallopeptidase activity"/>
    <property type="evidence" value="ECO:0007669"/>
    <property type="project" value="UniProtKB-KW"/>
</dbReference>
<gene>
    <name evidence="12" type="ORF">ACJMK2_040474</name>
</gene>
<dbReference type="EMBL" id="JBJQND010000008">
    <property type="protein sequence ID" value="KAL3867591.1"/>
    <property type="molecule type" value="Genomic_DNA"/>
</dbReference>
<evidence type="ECO:0000256" key="2">
    <source>
        <dbReference type="ARBA" id="ARBA00022723"/>
    </source>
</evidence>
<dbReference type="PANTHER" id="PTHR22726:SF1">
    <property type="entry name" value="METALLOENDOPEPTIDASE OMA1, MITOCHONDRIAL"/>
    <property type="match status" value="1"/>
</dbReference>
<dbReference type="InterPro" id="IPR001915">
    <property type="entry name" value="Peptidase_M48"/>
</dbReference>
<keyword evidence="10" id="KW-0472">Membrane</keyword>
<proteinExistence type="inferred from homology"/>